<dbReference type="EMBL" id="GU071107">
    <property type="protein sequence ID" value="ADP00230.1"/>
    <property type="molecule type" value="Genomic_DNA"/>
</dbReference>
<organism evidence="1 2">
    <name type="scientific">Cyanophage P-SSP2</name>
    <dbReference type="NCBI Taxonomy" id="444876"/>
    <lineage>
        <taxon>Viruses</taxon>
        <taxon>Duplodnaviria</taxon>
        <taxon>Heunggongvirae</taxon>
        <taxon>Uroviricota</taxon>
        <taxon>Caudoviricetes</taxon>
        <taxon>Autographivirales</taxon>
        <taxon>Sechaudvirinae</taxon>
        <taxon>Tritonvirus</taxon>
        <taxon>Tritonvirus PSSP2</taxon>
    </lineage>
</organism>
<evidence type="ECO:0000313" key="1">
    <source>
        <dbReference type="EMBL" id="ADP00230.1"/>
    </source>
</evidence>
<dbReference type="RefSeq" id="YP_005087364.1">
    <property type="nucleotide sequence ID" value="NC_016656.1"/>
</dbReference>
<dbReference type="KEGG" id="vg:11537960"/>
<accession>E3SQL2</accession>
<evidence type="ECO:0000313" key="2">
    <source>
        <dbReference type="Proteomes" id="UP000006536"/>
    </source>
</evidence>
<keyword evidence="2" id="KW-1185">Reference proteome</keyword>
<name>E3SQL2_9CAUD</name>
<dbReference type="GeneID" id="11537960"/>
<proteinExistence type="predicted"/>
<reference evidence="1 2" key="1">
    <citation type="submission" date="2009-10" db="EMBL/GenBank/DDBJ databases">
        <title>The Genome Sequence of Cyanophage P-SSP2.</title>
        <authorList>
            <consortium name="The Broad Institute Genome Sequencing Platform"/>
            <person name="Henn M.R."/>
            <person name="Sullivan M.S."/>
            <person name="Osburne M.S."/>
            <person name="Levin J."/>
            <person name="Malboeuf C."/>
            <person name="Casali M."/>
            <person name="Russ C."/>
            <person name="Lennon N."/>
            <person name="Erlich R."/>
            <person name="Young S.K."/>
            <person name="Koehrsen M."/>
            <person name="Yandava C."/>
            <person name="Zeng Q."/>
            <person name="Alvarado L."/>
            <person name="Anderson S."/>
            <person name="Berlin A."/>
            <person name="Borenstein D."/>
            <person name="Chen Z."/>
            <person name="Engels R."/>
            <person name="Freedman E."/>
            <person name="Gellesch M."/>
            <person name="Goldberg J."/>
            <person name="Green L."/>
            <person name="Griggs A."/>
            <person name="Gujja S."/>
            <person name="Heiman D."/>
            <person name="Hepburn T."/>
            <person name="Howarth C."/>
            <person name="Jen D."/>
            <person name="Larson L."/>
            <person name="Lewis B."/>
            <person name="Mehta T."/>
            <person name="Park D."/>
            <person name="Pearson M."/>
            <person name="Roberts A."/>
            <person name="Ryan E."/>
            <person name="Saif S."/>
            <person name="Shea T."/>
            <person name="Shenoy N."/>
            <person name="Sisk P."/>
            <person name="Stolte C."/>
            <person name="Sykes S."/>
            <person name="Walk T."/>
            <person name="White J."/>
            <person name="Yu Q."/>
            <person name="Coleman M.L."/>
            <person name="Huang K.H."/>
            <person name="Weigele P.R."/>
            <person name="DeFrancesco A.S."/>
            <person name="Kern S.E."/>
            <person name="Thompson L.R."/>
            <person name="Fu R."/>
            <person name="Hombeck B."/>
            <person name="Chisholm S.W."/>
            <person name="Haas B."/>
            <person name="Nusbaum C."/>
            <person name="Galagan J."/>
            <person name="Birren B."/>
        </authorList>
    </citation>
    <scope>NUCLEOTIDE SEQUENCE [LARGE SCALE GENOMIC DNA]</scope>
    <source>
        <strain evidence="1">Syn26</strain>
    </source>
</reference>
<dbReference type="Proteomes" id="UP000006536">
    <property type="component" value="Segment"/>
</dbReference>
<protein>
    <submittedName>
        <fullName evidence="1">Uncharacterized protein</fullName>
    </submittedName>
</protein>
<sequence>MPLRAEIEQQETLERNQIKGGLDKLRKDTLHLEKKNTHPLLFMVLLPLLHCCPHLLNL</sequence>
<gene>
    <name evidence="1" type="ORF">CYLG_00028</name>
</gene>